<evidence type="ECO:0000313" key="6">
    <source>
        <dbReference type="EMBL" id="UOL48927.1"/>
    </source>
</evidence>
<keyword evidence="3" id="KW-0693">Viral RNA replication</keyword>
<evidence type="ECO:0000256" key="2">
    <source>
        <dbReference type="ARBA" id="ARBA00022553"/>
    </source>
</evidence>
<dbReference type="Pfam" id="PF03210">
    <property type="entry name" value="Paramyx_P_V_C"/>
    <property type="match status" value="1"/>
</dbReference>
<keyword evidence="7" id="KW-1185">Reference proteome</keyword>
<keyword evidence="2" id="KW-0597">Phosphoprotein</keyword>
<organism evidence="6 7">
    <name type="scientific">Wufeng Myotis altarium paramyxovirus 1</name>
    <dbReference type="NCBI Taxonomy" id="2928981"/>
    <lineage>
        <taxon>Viruses</taxon>
        <taxon>Riboviria</taxon>
        <taxon>Orthornavirae</taxon>
        <taxon>Negarnaviricota</taxon>
        <taxon>Haploviricotina</taxon>
        <taxon>Monjiviricetes</taxon>
        <taxon>Mononegavirales</taxon>
        <taxon>Paramyxoviridae</taxon>
        <taxon>Orthoparamyxovirinae</taxon>
        <taxon>Parajeilongvirus</taxon>
        <taxon>Parajeilongvirus myotis</taxon>
    </lineage>
</organism>
<feature type="compositionally biased region" description="Acidic residues" evidence="4">
    <location>
        <begin position="115"/>
        <end position="130"/>
    </location>
</feature>
<dbReference type="InterPro" id="IPR025909">
    <property type="entry name" value="Soyouz_module"/>
</dbReference>
<evidence type="ECO:0000256" key="3">
    <source>
        <dbReference type="ARBA" id="ARBA00022953"/>
    </source>
</evidence>
<feature type="region of interest" description="Disordered" evidence="4">
    <location>
        <begin position="240"/>
        <end position="260"/>
    </location>
</feature>
<evidence type="ECO:0000256" key="1">
    <source>
        <dbReference type="ARBA" id="ARBA00020572"/>
    </source>
</evidence>
<feature type="compositionally biased region" description="Basic and acidic residues" evidence="4">
    <location>
        <begin position="164"/>
        <end position="178"/>
    </location>
</feature>
<accession>A0A8T9KP73</accession>
<feature type="compositionally biased region" description="Acidic residues" evidence="4">
    <location>
        <begin position="73"/>
        <end position="86"/>
    </location>
</feature>
<feature type="compositionally biased region" description="Polar residues" evidence="4">
    <location>
        <begin position="87"/>
        <end position="96"/>
    </location>
</feature>
<feature type="compositionally biased region" description="Basic and acidic residues" evidence="4">
    <location>
        <begin position="41"/>
        <end position="57"/>
    </location>
</feature>
<name>A0A8T9KP73_9MONO</name>
<reference evidence="6" key="1">
    <citation type="submission" date="2021-12" db="EMBL/GenBank/DDBJ databases">
        <authorList>
            <person name="Tan Z.-Z."/>
            <person name="Pan Y.-F."/>
            <person name="Zhang Y.-Z."/>
        </authorList>
    </citation>
    <scope>NUCLEOTIDE SEQUENCE</scope>
    <source>
        <strain evidence="6">WFB_YunShu</strain>
    </source>
</reference>
<evidence type="ECO:0000259" key="5">
    <source>
        <dbReference type="Pfam" id="PF14313"/>
    </source>
</evidence>
<proteinExistence type="predicted"/>
<feature type="region of interest" description="Disordered" evidence="4">
    <location>
        <begin position="22"/>
        <end position="198"/>
    </location>
</feature>
<sequence length="500" mass="55352">MSTPEQKLASVENGLKIAEFIQANRESTNPTYGRSAITKPTTKDRTKAWEAFTDRQNQHARGSKRRSQSLDGNPEDEGSVPDDGNDESSGYLSSAEKSGDEPVSDRDNSGRDAEGATESDEEGEDSDVSDNEYFARGGSPNRDRNEESVDSSSNIKSTPGGGGSEDRGRAVDNDDKVVKPKAKTRSVKETTQEDLEEMMEDIKPQPERRLQFFESLKEIESAIPAVQQVVKKTTDENIQLPQQAGRPLSRSGAIPSAPQSPRLQEDCAAYAENAHSSANYARMTNKQILAIEEIVTSRTKPLEAKIDTMLDNQNKIISKLNAILEVKEDIDNIKKTITNQSLALSTIDGYISELMITIPKSGIDVEDEEQNPKVNPDLRVVIGREKSRGRKEIIKPYDNSQKIEVGDDLFIPPEVSEEFITKPIDNTVNNAAHFVPSEDRTSATILKAIVRKETKNSALIYQLHELIDSCFGTIPMTEIYNSVKELLKIDKESASESDEE</sequence>
<dbReference type="EMBL" id="OM030333">
    <property type="protein sequence ID" value="UOL48927.1"/>
    <property type="molecule type" value="Viral_cRNA"/>
</dbReference>
<feature type="domain" description="Phosphoprotein P soyouz module" evidence="5">
    <location>
        <begin position="11"/>
        <end position="55"/>
    </location>
</feature>
<dbReference type="Pfam" id="PF14313">
    <property type="entry name" value="Soyouz_module"/>
    <property type="match status" value="1"/>
</dbReference>
<feature type="compositionally biased region" description="Basic and acidic residues" evidence="4">
    <location>
        <begin position="97"/>
        <end position="114"/>
    </location>
</feature>
<dbReference type="Gene3D" id="6.10.250.2490">
    <property type="match status" value="1"/>
</dbReference>
<dbReference type="Proteomes" id="UP001257273">
    <property type="component" value="Segment"/>
</dbReference>
<evidence type="ECO:0000256" key="4">
    <source>
        <dbReference type="SAM" id="MobiDB-lite"/>
    </source>
</evidence>
<dbReference type="InterPro" id="IPR004897">
    <property type="entry name" value="P/V_Pprotein_paramyxoviral"/>
</dbReference>
<protein>
    <recommendedName>
        <fullName evidence="1">Phosphoprotein</fullName>
    </recommendedName>
</protein>
<dbReference type="Gene3D" id="1.20.5.110">
    <property type="match status" value="1"/>
</dbReference>
<evidence type="ECO:0000313" key="7">
    <source>
        <dbReference type="Proteomes" id="UP001257273"/>
    </source>
</evidence>